<dbReference type="InterPro" id="IPR009080">
    <property type="entry name" value="tRNAsynth_Ia_anticodon-bd"/>
</dbReference>
<reference evidence="14" key="1">
    <citation type="submission" date="2025-08" db="UniProtKB">
        <authorList>
            <consortium name="Ensembl"/>
        </authorList>
    </citation>
    <scope>IDENTIFICATION</scope>
</reference>
<dbReference type="GO" id="GO:0005739">
    <property type="term" value="C:mitochondrion"/>
    <property type="evidence" value="ECO:0007669"/>
    <property type="project" value="TreeGrafter"/>
</dbReference>
<dbReference type="Gene3D" id="3.40.50.620">
    <property type="entry name" value="HUPs"/>
    <property type="match status" value="1"/>
</dbReference>
<dbReference type="InterPro" id="IPR035684">
    <property type="entry name" value="ArgRS_core"/>
</dbReference>
<dbReference type="Pfam" id="PF05746">
    <property type="entry name" value="DALR_1"/>
    <property type="match status" value="1"/>
</dbReference>
<evidence type="ECO:0000256" key="2">
    <source>
        <dbReference type="ARBA" id="ARBA00012837"/>
    </source>
</evidence>
<dbReference type="InterPro" id="IPR014729">
    <property type="entry name" value="Rossmann-like_a/b/a_fold"/>
</dbReference>
<keyword evidence="7 12" id="KW-0030">Aminoacyl-tRNA synthetase</keyword>
<reference evidence="14" key="2">
    <citation type="submission" date="2025-09" db="UniProtKB">
        <authorList>
            <consortium name="Ensembl"/>
        </authorList>
    </citation>
    <scope>IDENTIFICATION</scope>
</reference>
<evidence type="ECO:0000256" key="1">
    <source>
        <dbReference type="ARBA" id="ARBA00005594"/>
    </source>
</evidence>
<dbReference type="FunFam" id="3.40.50.620:FF:000058">
    <property type="entry name" value="Mitochondrial arginyl-tRNA synthetase"/>
    <property type="match status" value="1"/>
</dbReference>
<dbReference type="Gene3D" id="3.30.1360.70">
    <property type="entry name" value="Arginyl tRNA synthetase N-terminal domain"/>
    <property type="match status" value="1"/>
</dbReference>
<evidence type="ECO:0000256" key="10">
    <source>
        <dbReference type="ARBA" id="ARBA00049339"/>
    </source>
</evidence>
<dbReference type="SMART" id="SM00836">
    <property type="entry name" value="DALR_1"/>
    <property type="match status" value="1"/>
</dbReference>
<evidence type="ECO:0000256" key="6">
    <source>
        <dbReference type="ARBA" id="ARBA00022917"/>
    </source>
</evidence>
<dbReference type="STRING" id="1676925.ENSPKIP00000041252"/>
<feature type="domain" description="DALR anticodon binding" evidence="13">
    <location>
        <begin position="463"/>
        <end position="578"/>
    </location>
</feature>
<dbReference type="SUPFAM" id="SSF52374">
    <property type="entry name" value="Nucleotidylyl transferase"/>
    <property type="match status" value="1"/>
</dbReference>
<accession>A0A3B3TDC4</accession>
<evidence type="ECO:0000256" key="7">
    <source>
        <dbReference type="ARBA" id="ARBA00023146"/>
    </source>
</evidence>
<dbReference type="AlphaFoldDB" id="A0A3B3TDC4"/>
<protein>
    <recommendedName>
        <fullName evidence="9">Probable arginine--tRNA ligase, mitochondrial</fullName>
        <ecNumber evidence="2">6.1.1.19</ecNumber>
    </recommendedName>
    <alternativeName>
        <fullName evidence="8">Arginyl-tRNA synthetase</fullName>
    </alternativeName>
</protein>
<dbReference type="PROSITE" id="PS00178">
    <property type="entry name" value="AA_TRNA_LIGASE_I"/>
    <property type="match status" value="1"/>
</dbReference>
<dbReference type="RefSeq" id="XP_023666042.1">
    <property type="nucleotide sequence ID" value="XM_023810274.2"/>
</dbReference>
<dbReference type="InterPro" id="IPR008909">
    <property type="entry name" value="DALR_anticod-bd"/>
</dbReference>
<dbReference type="Pfam" id="PF00750">
    <property type="entry name" value="tRNA-synt_1d"/>
    <property type="match status" value="1"/>
</dbReference>
<dbReference type="Gene3D" id="1.10.730.10">
    <property type="entry name" value="Isoleucyl-tRNA Synthetase, Domain 1"/>
    <property type="match status" value="1"/>
</dbReference>
<evidence type="ECO:0000256" key="4">
    <source>
        <dbReference type="ARBA" id="ARBA00022741"/>
    </source>
</evidence>
<dbReference type="PANTHER" id="PTHR11956:SF11">
    <property type="entry name" value="ARGININE--TRNA LIGASE, MITOCHONDRIAL-RELATED"/>
    <property type="match status" value="1"/>
</dbReference>
<dbReference type="KEGG" id="pki:111843054"/>
<dbReference type="GO" id="GO:0032543">
    <property type="term" value="P:mitochondrial translation"/>
    <property type="evidence" value="ECO:0007669"/>
    <property type="project" value="TreeGrafter"/>
</dbReference>
<dbReference type="FunFam" id="1.10.730.10:FF:000006">
    <property type="entry name" value="Arginyl-tRNA synthetase 2, mitochondrial"/>
    <property type="match status" value="1"/>
</dbReference>
<keyword evidence="5 12" id="KW-0067">ATP-binding</keyword>
<dbReference type="Ensembl" id="ENSPKIT00000022285.1">
    <property type="protein sequence ID" value="ENSPKIP00000041252.1"/>
    <property type="gene ID" value="ENSPKIG00000017877.1"/>
</dbReference>
<evidence type="ECO:0000256" key="8">
    <source>
        <dbReference type="ARBA" id="ARBA00033033"/>
    </source>
</evidence>
<dbReference type="PRINTS" id="PR01038">
    <property type="entry name" value="TRNASYNTHARG"/>
</dbReference>
<organism evidence="14 15">
    <name type="scientific">Paramormyrops kingsleyae</name>
    <dbReference type="NCBI Taxonomy" id="1676925"/>
    <lineage>
        <taxon>Eukaryota</taxon>
        <taxon>Metazoa</taxon>
        <taxon>Chordata</taxon>
        <taxon>Craniata</taxon>
        <taxon>Vertebrata</taxon>
        <taxon>Euteleostomi</taxon>
        <taxon>Actinopterygii</taxon>
        <taxon>Neopterygii</taxon>
        <taxon>Teleostei</taxon>
        <taxon>Osteoglossocephala</taxon>
        <taxon>Osteoglossomorpha</taxon>
        <taxon>Osteoglossiformes</taxon>
        <taxon>Mormyridae</taxon>
        <taxon>Paramormyrops</taxon>
    </lineage>
</organism>
<dbReference type="GeneTree" id="ENSGT00530000063407"/>
<proteinExistence type="inferred from homology"/>
<dbReference type="NCBIfam" id="TIGR00456">
    <property type="entry name" value="argS"/>
    <property type="match status" value="1"/>
</dbReference>
<evidence type="ECO:0000256" key="11">
    <source>
        <dbReference type="ARBA" id="ARBA00049595"/>
    </source>
</evidence>
<evidence type="ECO:0000256" key="5">
    <source>
        <dbReference type="ARBA" id="ARBA00022840"/>
    </source>
</evidence>
<evidence type="ECO:0000256" key="3">
    <source>
        <dbReference type="ARBA" id="ARBA00022598"/>
    </source>
</evidence>
<dbReference type="GeneID" id="111843054"/>
<dbReference type="EC" id="6.1.1.19" evidence="2"/>
<dbReference type="OrthoDB" id="68056at2759"/>
<evidence type="ECO:0000256" key="9">
    <source>
        <dbReference type="ARBA" id="ARBA00039495"/>
    </source>
</evidence>
<keyword evidence="4 12" id="KW-0547">Nucleotide-binding</keyword>
<keyword evidence="15" id="KW-1185">Reference proteome</keyword>
<dbReference type="GO" id="GO:0004814">
    <property type="term" value="F:arginine-tRNA ligase activity"/>
    <property type="evidence" value="ECO:0007669"/>
    <property type="project" value="UniProtKB-EC"/>
</dbReference>
<dbReference type="GO" id="GO:0006420">
    <property type="term" value="P:arginyl-tRNA aminoacylation"/>
    <property type="evidence" value="ECO:0007669"/>
    <property type="project" value="InterPro"/>
</dbReference>
<dbReference type="GO" id="GO:0005524">
    <property type="term" value="F:ATP binding"/>
    <property type="evidence" value="ECO:0007669"/>
    <property type="project" value="UniProtKB-KW"/>
</dbReference>
<comment type="similarity">
    <text evidence="1 12">Belongs to the class-I aminoacyl-tRNA synthetase family.</text>
</comment>
<keyword evidence="6 12" id="KW-0648">Protein biosynthesis</keyword>
<dbReference type="InterPro" id="IPR036695">
    <property type="entry name" value="Arg-tRNA-synth_N_sf"/>
</dbReference>
<dbReference type="CTD" id="57038"/>
<keyword evidence="3 12" id="KW-0436">Ligase</keyword>
<dbReference type="SUPFAM" id="SSF55190">
    <property type="entry name" value="Arginyl-tRNA synthetase (ArgRS), N-terminal 'additional' domain"/>
    <property type="match status" value="1"/>
</dbReference>
<dbReference type="InterPro" id="IPR001412">
    <property type="entry name" value="aa-tRNA-synth_I_CS"/>
</dbReference>
<evidence type="ECO:0000259" key="13">
    <source>
        <dbReference type="SMART" id="SM00836"/>
    </source>
</evidence>
<sequence length="578" mass="64604">MACFFRKNIASKLAKIFGQPEDSFISAVSTIPVSKKQQSSDFRLSVSHLRQKGFLPSAEDIQTQAESLARQLNRDSVVDDVTVGRAVINFKIKRDVLAEKILEQVSKEGHMFGLKSALLCGQQKGRTLVEFSSPNIAKKFHAGHLRSTIIGNFISNLKEALGNDVVRINYLGDWGLQFGMLGAGFQDYGSQEELKANPLQHLFEVYVRVNAEAEKDEGVRRRAGEFFRQLESGEEEALALWRHFREISVGEYQRIYQRLGICFHEYSGESLHQKQALDVLQRLRVQGLLRTTEKGTGVVDLAAAGDPSCLATVLRSDGTSLYITRDLAAAIDRKEAYDFDEMIYVTDKSQEGHFGQVFQILRAMGHQWADSCCHVPFGLVRGMKTRKGDVVFLEDVLEEAKGRVLRNMQATRTSKELEDPDMTAERVGVAALIVQDFRGPLESDYSFDWGRVLQTQGDTGVFLQYTHSRLCSLMRMHGSGQWGLLDPALLQEEQGAAVLKQLLRYDEALLQCSCDLQPKHLVNFLLALSHLVAVGLRTLPVKGSPPPLAQARLRLFDSARTVLANGMRILGVTPVEKM</sequence>
<dbReference type="PANTHER" id="PTHR11956">
    <property type="entry name" value="ARGINYL-TRNA SYNTHETASE"/>
    <property type="match status" value="1"/>
</dbReference>
<evidence type="ECO:0000313" key="14">
    <source>
        <dbReference type="Ensembl" id="ENSPKIP00000041252.1"/>
    </source>
</evidence>
<dbReference type="Proteomes" id="UP000261540">
    <property type="component" value="Unplaced"/>
</dbReference>
<evidence type="ECO:0000256" key="12">
    <source>
        <dbReference type="RuleBase" id="RU363038"/>
    </source>
</evidence>
<name>A0A3B3TDC4_9TELE</name>
<dbReference type="SUPFAM" id="SSF47323">
    <property type="entry name" value="Anticodon-binding domain of a subclass of class I aminoacyl-tRNA synthetases"/>
    <property type="match status" value="1"/>
</dbReference>
<dbReference type="InterPro" id="IPR001278">
    <property type="entry name" value="Arg-tRNA-ligase"/>
</dbReference>
<comment type="function">
    <text evidence="11">Catalyzes the attachment of arginine to tRNA(Arg) in a two-step reaction: arginine is first activated by ATP to form Arg-AMP and then transferred to the acceptor end of tRNA(Arg).</text>
</comment>
<evidence type="ECO:0000313" key="15">
    <source>
        <dbReference type="Proteomes" id="UP000261540"/>
    </source>
</evidence>
<comment type="catalytic activity">
    <reaction evidence="10">
        <text>tRNA(Arg) + L-arginine + ATP = L-arginyl-tRNA(Arg) + AMP + diphosphate</text>
        <dbReference type="Rhea" id="RHEA:20301"/>
        <dbReference type="Rhea" id="RHEA-COMP:9658"/>
        <dbReference type="Rhea" id="RHEA-COMP:9673"/>
        <dbReference type="ChEBI" id="CHEBI:30616"/>
        <dbReference type="ChEBI" id="CHEBI:32682"/>
        <dbReference type="ChEBI" id="CHEBI:33019"/>
        <dbReference type="ChEBI" id="CHEBI:78442"/>
        <dbReference type="ChEBI" id="CHEBI:78513"/>
        <dbReference type="ChEBI" id="CHEBI:456215"/>
        <dbReference type="EC" id="6.1.1.19"/>
    </reaction>
</comment>